<protein>
    <submittedName>
        <fullName evidence="2">Uncharacterized protein</fullName>
    </submittedName>
</protein>
<proteinExistence type="predicted"/>
<dbReference type="AlphaFoldDB" id="A0A1H0ZZ58"/>
<reference evidence="3" key="1">
    <citation type="submission" date="2016-10" db="EMBL/GenBank/DDBJ databases">
        <authorList>
            <person name="Varghese N."/>
        </authorList>
    </citation>
    <scope>NUCLEOTIDE SEQUENCE [LARGE SCALE GENOMIC DNA]</scope>
    <source>
        <strain evidence="3">GAS106B</strain>
    </source>
</reference>
<dbReference type="RefSeq" id="WP_074763218.1">
    <property type="nucleotide sequence ID" value="NZ_FNKP01000001.1"/>
</dbReference>
<accession>A0A1H0ZZ58</accession>
<dbReference type="OrthoDB" id="5955549at2"/>
<keyword evidence="1" id="KW-0812">Transmembrane</keyword>
<dbReference type="Proteomes" id="UP000183487">
    <property type="component" value="Unassembled WGS sequence"/>
</dbReference>
<evidence type="ECO:0000313" key="3">
    <source>
        <dbReference type="Proteomes" id="UP000183487"/>
    </source>
</evidence>
<feature type="transmembrane region" description="Helical" evidence="1">
    <location>
        <begin position="7"/>
        <end position="25"/>
    </location>
</feature>
<keyword evidence="3" id="KW-1185">Reference proteome</keyword>
<gene>
    <name evidence="2" type="ORF">SAMN05443245_0928</name>
</gene>
<feature type="transmembrane region" description="Helical" evidence="1">
    <location>
        <begin position="342"/>
        <end position="361"/>
    </location>
</feature>
<feature type="transmembrane region" description="Helical" evidence="1">
    <location>
        <begin position="256"/>
        <end position="274"/>
    </location>
</feature>
<sequence length="392" mass="43878">MNRENRYLFPLLIFVCALLLLWYRAPTRIEHGYLWAEDAAIFITQAYDAGRHSFFLSYSGYWHFVPRLVAWLQMRTTPLTAAPYFFVWACVLITALTSAYIAYAFRRFSRPVAGLFALAPLLVPQTGECLLNVTNIQWILFPALLVLLWENLFNPPESGYIIRGLAAAAISLTGPFGIIALGPVTIAGAYALRSGRLSRRQFGFFLLYLLGVLGQIYAVKTSAAPPLEFGARPYLLRYSARLLREVFTDLLPLPDSVPTIAGLILAIPLVFVVARSRARGTCLLLASMAGLIWLLGAGRSNPYLDHMMWYGFGARYIYPALMFFFWAALLSFETATSTTSRYVAGGLIVVILLSSAARFQAQEWPRTEITRSSTGYVMKVAPNWTAQIPDRH</sequence>
<feature type="transmembrane region" description="Helical" evidence="1">
    <location>
        <begin position="81"/>
        <end position="103"/>
    </location>
</feature>
<keyword evidence="1" id="KW-0472">Membrane</keyword>
<feature type="transmembrane region" description="Helical" evidence="1">
    <location>
        <begin position="115"/>
        <end position="140"/>
    </location>
</feature>
<feature type="transmembrane region" description="Helical" evidence="1">
    <location>
        <begin position="202"/>
        <end position="219"/>
    </location>
</feature>
<feature type="transmembrane region" description="Helical" evidence="1">
    <location>
        <begin position="309"/>
        <end position="330"/>
    </location>
</feature>
<evidence type="ECO:0000256" key="1">
    <source>
        <dbReference type="SAM" id="Phobius"/>
    </source>
</evidence>
<dbReference type="EMBL" id="FNKP01000001">
    <property type="protein sequence ID" value="SDQ32670.1"/>
    <property type="molecule type" value="Genomic_DNA"/>
</dbReference>
<keyword evidence="1" id="KW-1133">Transmembrane helix</keyword>
<feature type="transmembrane region" description="Helical" evidence="1">
    <location>
        <begin position="160"/>
        <end position="190"/>
    </location>
</feature>
<name>A0A1H0ZZ58_9BURK</name>
<feature type="transmembrane region" description="Helical" evidence="1">
    <location>
        <begin position="281"/>
        <end position="297"/>
    </location>
</feature>
<organism evidence="2 3">
    <name type="scientific">Paraburkholderia fungorum</name>
    <dbReference type="NCBI Taxonomy" id="134537"/>
    <lineage>
        <taxon>Bacteria</taxon>
        <taxon>Pseudomonadati</taxon>
        <taxon>Pseudomonadota</taxon>
        <taxon>Betaproteobacteria</taxon>
        <taxon>Burkholderiales</taxon>
        <taxon>Burkholderiaceae</taxon>
        <taxon>Paraburkholderia</taxon>
    </lineage>
</organism>
<evidence type="ECO:0000313" key="2">
    <source>
        <dbReference type="EMBL" id="SDQ32670.1"/>
    </source>
</evidence>